<evidence type="ECO:0000313" key="6">
    <source>
        <dbReference type="Proteomes" id="UP000006055"/>
    </source>
</evidence>
<dbReference type="Gene3D" id="3.40.50.300">
    <property type="entry name" value="P-loop containing nucleotide triphosphate hydrolases"/>
    <property type="match status" value="1"/>
</dbReference>
<dbReference type="CDD" id="cd03293">
    <property type="entry name" value="ABC_NrtD_SsuB_transporters"/>
    <property type="match status" value="1"/>
</dbReference>
<reference evidence="6" key="1">
    <citation type="submission" date="2012-06" db="EMBL/GenBank/DDBJ databases">
        <title>Complete sequence of chromosome of Desulfomonile tiedjei DSM 6799.</title>
        <authorList>
            <person name="Lucas S."/>
            <person name="Copeland A."/>
            <person name="Lapidus A."/>
            <person name="Glavina del Rio T."/>
            <person name="Dalin E."/>
            <person name="Tice H."/>
            <person name="Bruce D."/>
            <person name="Goodwin L."/>
            <person name="Pitluck S."/>
            <person name="Peters L."/>
            <person name="Ovchinnikova G."/>
            <person name="Zeytun A."/>
            <person name="Lu M."/>
            <person name="Kyrpides N."/>
            <person name="Mavromatis K."/>
            <person name="Ivanova N."/>
            <person name="Brettin T."/>
            <person name="Detter J.C."/>
            <person name="Han C."/>
            <person name="Larimer F."/>
            <person name="Land M."/>
            <person name="Hauser L."/>
            <person name="Markowitz V."/>
            <person name="Cheng J.-F."/>
            <person name="Hugenholtz P."/>
            <person name="Woyke T."/>
            <person name="Wu D."/>
            <person name="Spring S."/>
            <person name="Schroeder M."/>
            <person name="Brambilla E."/>
            <person name="Klenk H.-P."/>
            <person name="Eisen J.A."/>
        </authorList>
    </citation>
    <scope>NUCLEOTIDE SEQUENCE [LARGE SCALE GENOMIC DNA]</scope>
    <source>
        <strain evidence="6">ATCC 49306 / DSM 6799 / DCB-1</strain>
    </source>
</reference>
<protein>
    <submittedName>
        <fullName evidence="5">ABC-type nitrate/sulfonate/bicarbonate transport system, ATPase component</fullName>
    </submittedName>
</protein>
<dbReference type="OrthoDB" id="9809450at2"/>
<accession>I4C8I7</accession>
<dbReference type="KEGG" id="dti:Desti_3218"/>
<dbReference type="SMART" id="SM00382">
    <property type="entry name" value="AAA"/>
    <property type="match status" value="1"/>
</dbReference>
<organism evidence="5 6">
    <name type="scientific">Desulfomonile tiedjei (strain ATCC 49306 / DSM 6799 / DCB-1)</name>
    <dbReference type="NCBI Taxonomy" id="706587"/>
    <lineage>
        <taxon>Bacteria</taxon>
        <taxon>Pseudomonadati</taxon>
        <taxon>Thermodesulfobacteriota</taxon>
        <taxon>Desulfomonilia</taxon>
        <taxon>Desulfomonilales</taxon>
        <taxon>Desulfomonilaceae</taxon>
        <taxon>Desulfomonile</taxon>
    </lineage>
</organism>
<dbReference type="EMBL" id="CP003360">
    <property type="protein sequence ID" value="AFM25878.1"/>
    <property type="molecule type" value="Genomic_DNA"/>
</dbReference>
<feature type="domain" description="ABC transporter" evidence="4">
    <location>
        <begin position="8"/>
        <end position="235"/>
    </location>
</feature>
<dbReference type="PANTHER" id="PTHR42788:SF13">
    <property type="entry name" value="ALIPHATIC SULFONATES IMPORT ATP-BINDING PROTEIN SSUB"/>
    <property type="match status" value="1"/>
</dbReference>
<dbReference type="PANTHER" id="PTHR42788">
    <property type="entry name" value="TAURINE IMPORT ATP-BINDING PROTEIN-RELATED"/>
    <property type="match status" value="1"/>
</dbReference>
<keyword evidence="6" id="KW-1185">Reference proteome</keyword>
<dbReference type="STRING" id="706587.Desti_3218"/>
<dbReference type="PROSITE" id="PS50893">
    <property type="entry name" value="ABC_TRANSPORTER_2"/>
    <property type="match status" value="1"/>
</dbReference>
<keyword evidence="2" id="KW-0547">Nucleotide-binding</keyword>
<dbReference type="AlphaFoldDB" id="I4C8I7"/>
<dbReference type="eggNOG" id="COG1116">
    <property type="taxonomic scope" value="Bacteria"/>
</dbReference>
<evidence type="ECO:0000256" key="2">
    <source>
        <dbReference type="ARBA" id="ARBA00022741"/>
    </source>
</evidence>
<name>I4C8I7_DESTA</name>
<keyword evidence="1" id="KW-0813">Transport</keyword>
<dbReference type="SUPFAM" id="SSF52540">
    <property type="entry name" value="P-loop containing nucleoside triphosphate hydrolases"/>
    <property type="match status" value="1"/>
</dbReference>
<dbReference type="Proteomes" id="UP000006055">
    <property type="component" value="Chromosome"/>
</dbReference>
<dbReference type="Pfam" id="PF00005">
    <property type="entry name" value="ABC_tran"/>
    <property type="match status" value="1"/>
</dbReference>
<dbReference type="RefSeq" id="WP_014811015.1">
    <property type="nucleotide sequence ID" value="NC_018025.1"/>
</dbReference>
<evidence type="ECO:0000256" key="1">
    <source>
        <dbReference type="ARBA" id="ARBA00022448"/>
    </source>
</evidence>
<gene>
    <name evidence="5" type="ordered locus">Desti_3218</name>
</gene>
<dbReference type="HOGENOM" id="CLU_000604_1_22_7"/>
<evidence type="ECO:0000259" key="4">
    <source>
        <dbReference type="PROSITE" id="PS50893"/>
    </source>
</evidence>
<dbReference type="InterPro" id="IPR003593">
    <property type="entry name" value="AAA+_ATPase"/>
</dbReference>
<sequence>MAAKKVKIQVRDLCKHFGDLVVLNDINFDIYDSEFLCVVGPTGCGKTTFCNVVTRLMPITKGSVIMDGEPVDFKKHNISFVFQEPSCLPWRTVWDNVKIGLEIKGYPKSEIKERVGNVLDLTGLTKFKDFFPNQISAGMKQRVAIARAFVTEPDMLLMDEPFGQLDTSTRFHIENSLVRLWQKTKQTVIFVTHNLEEAVYLSERILVCTPKPTKIKEEVMVDHLDYPRDITDREFVKIRKQVTDLVRWW</sequence>
<evidence type="ECO:0000313" key="5">
    <source>
        <dbReference type="EMBL" id="AFM25878.1"/>
    </source>
</evidence>
<dbReference type="InterPro" id="IPR027417">
    <property type="entry name" value="P-loop_NTPase"/>
</dbReference>
<dbReference type="PROSITE" id="PS00211">
    <property type="entry name" value="ABC_TRANSPORTER_1"/>
    <property type="match status" value="1"/>
</dbReference>
<dbReference type="InterPro" id="IPR017871">
    <property type="entry name" value="ABC_transporter-like_CS"/>
</dbReference>
<keyword evidence="3" id="KW-0067">ATP-binding</keyword>
<evidence type="ECO:0000256" key="3">
    <source>
        <dbReference type="ARBA" id="ARBA00022840"/>
    </source>
</evidence>
<dbReference type="InterPro" id="IPR003439">
    <property type="entry name" value="ABC_transporter-like_ATP-bd"/>
</dbReference>
<proteinExistence type="predicted"/>
<dbReference type="GO" id="GO:0016887">
    <property type="term" value="F:ATP hydrolysis activity"/>
    <property type="evidence" value="ECO:0007669"/>
    <property type="project" value="InterPro"/>
</dbReference>
<dbReference type="InterPro" id="IPR050166">
    <property type="entry name" value="ABC_transporter_ATP-bind"/>
</dbReference>
<dbReference type="GO" id="GO:0005524">
    <property type="term" value="F:ATP binding"/>
    <property type="evidence" value="ECO:0007669"/>
    <property type="project" value="UniProtKB-KW"/>
</dbReference>